<comment type="caution">
    <text evidence="2">The sequence shown here is derived from an EMBL/GenBank/DDBJ whole genome shotgun (WGS) entry which is preliminary data.</text>
</comment>
<evidence type="ECO:0000256" key="1">
    <source>
        <dbReference type="SAM" id="Phobius"/>
    </source>
</evidence>
<keyword evidence="1" id="KW-1133">Transmembrane helix</keyword>
<keyword evidence="1" id="KW-0812">Transmembrane</keyword>
<evidence type="ECO:0000313" key="2">
    <source>
        <dbReference type="EMBL" id="MBJ7598218.1"/>
    </source>
</evidence>
<name>A0A934N8Q2_9BACT</name>
<accession>A0A934N8Q2</accession>
<keyword evidence="3" id="KW-1185">Reference proteome</keyword>
<dbReference type="Proteomes" id="UP000612893">
    <property type="component" value="Unassembled WGS sequence"/>
</dbReference>
<reference evidence="2" key="1">
    <citation type="submission" date="2020-10" db="EMBL/GenBank/DDBJ databases">
        <title>Ca. Dormibacterota MAGs.</title>
        <authorList>
            <person name="Montgomery K."/>
        </authorList>
    </citation>
    <scope>NUCLEOTIDE SEQUENCE [LARGE SCALE GENOMIC DNA]</scope>
    <source>
        <strain evidence="2">SC8812_S17_10</strain>
    </source>
</reference>
<evidence type="ECO:0000313" key="3">
    <source>
        <dbReference type="Proteomes" id="UP000612893"/>
    </source>
</evidence>
<sequence length="124" mass="12743">MTKARLRGVSLRFALASGGVVGFVVGFLIGSLLGAVATWFAGALLDWQRQLSFTLGVNEQLLPLGEQTGLLQTVQSSWWIVVPACGLIVGALSGLAGALGTALTAALFNRFGGGTEVTVELGPL</sequence>
<dbReference type="AlphaFoldDB" id="A0A934N8Q2"/>
<dbReference type="EMBL" id="JAEKNR010000100">
    <property type="protein sequence ID" value="MBJ7598218.1"/>
    <property type="molecule type" value="Genomic_DNA"/>
</dbReference>
<proteinExistence type="predicted"/>
<gene>
    <name evidence="2" type="ORF">JF922_09055</name>
</gene>
<dbReference type="RefSeq" id="WP_338201042.1">
    <property type="nucleotide sequence ID" value="NZ_JAEKNR010000100.1"/>
</dbReference>
<keyword evidence="1" id="KW-0472">Membrane</keyword>
<protein>
    <recommendedName>
        <fullName evidence="4">Chloride channel protein</fullName>
    </recommendedName>
</protein>
<organism evidence="2 3">
    <name type="scientific">Candidatus Nephthysia bennettiae</name>
    <dbReference type="NCBI Taxonomy" id="3127016"/>
    <lineage>
        <taxon>Bacteria</taxon>
        <taxon>Bacillati</taxon>
        <taxon>Candidatus Dormiibacterota</taxon>
        <taxon>Candidatus Dormibacteria</taxon>
        <taxon>Candidatus Dormibacterales</taxon>
        <taxon>Candidatus Dormibacteraceae</taxon>
        <taxon>Candidatus Nephthysia</taxon>
    </lineage>
</organism>
<evidence type="ECO:0008006" key="4">
    <source>
        <dbReference type="Google" id="ProtNLM"/>
    </source>
</evidence>
<feature type="transmembrane region" description="Helical" evidence="1">
    <location>
        <begin position="12"/>
        <end position="41"/>
    </location>
</feature>
<feature type="transmembrane region" description="Helical" evidence="1">
    <location>
        <begin position="78"/>
        <end position="108"/>
    </location>
</feature>